<keyword evidence="1" id="KW-0812">Transmembrane</keyword>
<name>A0A1X6WS48_9ENTE</name>
<sequence length="119" mass="13201">MEHGIAELAKIYIGFMLILTVVSAGLFMFQVQDVNTFKQSVNYQIERSGGLTTEAVNNINKHSKENFGGKYTIKSSQLNKKLDYGSQVDYQVIATIPIVFLPIPDVNLVFGGNSVSQIR</sequence>
<dbReference type="RefSeq" id="WP_086952706.1">
    <property type="nucleotide sequence ID" value="NZ_FWFD01000019.1"/>
</dbReference>
<dbReference type="EMBL" id="FWFD01000019">
    <property type="protein sequence ID" value="SLM87087.1"/>
    <property type="molecule type" value="Genomic_DNA"/>
</dbReference>
<dbReference type="Proteomes" id="UP000195918">
    <property type="component" value="Unassembled WGS sequence"/>
</dbReference>
<evidence type="ECO:0000313" key="2">
    <source>
        <dbReference type="EMBL" id="SLM87087.1"/>
    </source>
</evidence>
<organism evidence="2 3">
    <name type="scientific">Vagococcus fluvialis bH819</name>
    <dbReference type="NCBI Taxonomy" id="1255619"/>
    <lineage>
        <taxon>Bacteria</taxon>
        <taxon>Bacillati</taxon>
        <taxon>Bacillota</taxon>
        <taxon>Bacilli</taxon>
        <taxon>Lactobacillales</taxon>
        <taxon>Enterococcaceae</taxon>
        <taxon>Vagococcus</taxon>
    </lineage>
</organism>
<evidence type="ECO:0000313" key="3">
    <source>
        <dbReference type="Proteomes" id="UP000195918"/>
    </source>
</evidence>
<keyword evidence="1" id="KW-1133">Transmembrane helix</keyword>
<dbReference type="AlphaFoldDB" id="A0A1X6WS48"/>
<keyword evidence="3" id="KW-1185">Reference proteome</keyword>
<keyword evidence="1" id="KW-0472">Membrane</keyword>
<feature type="transmembrane region" description="Helical" evidence="1">
    <location>
        <begin position="12"/>
        <end position="31"/>
    </location>
</feature>
<proteinExistence type="predicted"/>
<dbReference type="OrthoDB" id="2200156at2"/>
<reference evidence="3" key="1">
    <citation type="submission" date="2017-02" db="EMBL/GenBank/DDBJ databases">
        <authorList>
            <person name="Dridi B."/>
        </authorList>
    </citation>
    <scope>NUCLEOTIDE SEQUENCE [LARGE SCALE GENOMIC DNA]</scope>
    <source>
        <strain evidence="3">bH819</strain>
    </source>
</reference>
<evidence type="ECO:0000256" key="1">
    <source>
        <dbReference type="SAM" id="Phobius"/>
    </source>
</evidence>
<accession>A0A1X6WS48</accession>
<gene>
    <name evidence="2" type="ORF">FM121_13395</name>
</gene>
<protein>
    <submittedName>
        <fullName evidence="2">Uncharacterized protein</fullName>
    </submittedName>
</protein>